<dbReference type="PANTHER" id="PTHR10127:SF780">
    <property type="entry name" value="METALLOENDOPEPTIDASE"/>
    <property type="match status" value="1"/>
</dbReference>
<dbReference type="PROSITE" id="PS50060">
    <property type="entry name" value="MAM_2"/>
    <property type="match status" value="1"/>
</dbReference>
<dbReference type="SUPFAM" id="SSF49899">
    <property type="entry name" value="Concanavalin A-like lectins/glucanases"/>
    <property type="match status" value="1"/>
</dbReference>
<feature type="binding site" evidence="7">
    <location>
        <position position="218"/>
    </location>
    <ligand>
        <name>Zn(2+)</name>
        <dbReference type="ChEBI" id="CHEBI:29105"/>
        <note>catalytic</note>
    </ligand>
</feature>
<evidence type="ECO:0000259" key="9">
    <source>
        <dbReference type="PROSITE" id="PS50060"/>
    </source>
</evidence>
<dbReference type="SMART" id="SM00137">
    <property type="entry name" value="MAM"/>
    <property type="match status" value="1"/>
</dbReference>
<evidence type="ECO:0000256" key="4">
    <source>
        <dbReference type="ARBA" id="ARBA00022833"/>
    </source>
</evidence>
<dbReference type="InterPro" id="IPR036383">
    <property type="entry name" value="TSP1_rpt_sf"/>
</dbReference>
<keyword evidence="7" id="KW-1015">Disulfide bond</keyword>
<accession>A0ABM4CKJ8</accession>
<dbReference type="Gene3D" id="2.60.120.200">
    <property type="match status" value="1"/>
</dbReference>
<proteinExistence type="predicted"/>
<evidence type="ECO:0000256" key="3">
    <source>
        <dbReference type="ARBA" id="ARBA00022801"/>
    </source>
</evidence>
<keyword evidence="6" id="KW-0325">Glycoprotein</keyword>
<dbReference type="Gene3D" id="2.20.100.10">
    <property type="entry name" value="Thrombospondin type-1 (TSP1) repeat"/>
    <property type="match status" value="1"/>
</dbReference>
<dbReference type="PRINTS" id="PR00480">
    <property type="entry name" value="ASTACIN"/>
</dbReference>
<dbReference type="EC" id="3.4.24.-" evidence="8"/>
<keyword evidence="5 7" id="KW-0482">Metalloprotease</keyword>
<gene>
    <name evidence="12" type="primary">LOC100199604</name>
</gene>
<keyword evidence="1 7" id="KW-0645">Protease</keyword>
<comment type="cofactor">
    <cofactor evidence="7 8">
        <name>Zn(2+)</name>
        <dbReference type="ChEBI" id="CHEBI:29105"/>
    </cofactor>
    <text evidence="7 8">Binds 1 zinc ion per subunit.</text>
</comment>
<dbReference type="InterPro" id="IPR034035">
    <property type="entry name" value="Astacin-like_dom"/>
</dbReference>
<evidence type="ECO:0000313" key="11">
    <source>
        <dbReference type="Proteomes" id="UP001652625"/>
    </source>
</evidence>
<evidence type="ECO:0000256" key="8">
    <source>
        <dbReference type="RuleBase" id="RU361183"/>
    </source>
</evidence>
<keyword evidence="11" id="KW-1185">Reference proteome</keyword>
<dbReference type="PROSITE" id="PS51864">
    <property type="entry name" value="ASTACIN"/>
    <property type="match status" value="1"/>
</dbReference>
<feature type="disulfide bond" evidence="7">
    <location>
        <begin position="163"/>
        <end position="318"/>
    </location>
</feature>
<dbReference type="Pfam" id="PF00090">
    <property type="entry name" value="TSP_1"/>
    <property type="match status" value="1"/>
</dbReference>
<feature type="domain" description="MAM" evidence="9">
    <location>
        <begin position="438"/>
        <end position="600"/>
    </location>
</feature>
<dbReference type="InterPro" id="IPR000998">
    <property type="entry name" value="MAM_dom"/>
</dbReference>
<dbReference type="CDD" id="cd04280">
    <property type="entry name" value="ZnMc_astacin_like"/>
    <property type="match status" value="1"/>
</dbReference>
<evidence type="ECO:0000256" key="6">
    <source>
        <dbReference type="ARBA" id="ARBA00023180"/>
    </source>
</evidence>
<evidence type="ECO:0000256" key="1">
    <source>
        <dbReference type="ARBA" id="ARBA00022670"/>
    </source>
</evidence>
<feature type="disulfide bond" evidence="7">
    <location>
        <begin position="184"/>
        <end position="206"/>
    </location>
</feature>
<dbReference type="Pfam" id="PF00629">
    <property type="entry name" value="MAM"/>
    <property type="match status" value="1"/>
</dbReference>
<feature type="active site" evidence="7">
    <location>
        <position position="215"/>
    </location>
</feature>
<dbReference type="PANTHER" id="PTHR10127">
    <property type="entry name" value="DISCOIDIN, CUB, EGF, LAMININ , AND ZINC METALLOPROTEASE DOMAIN CONTAINING"/>
    <property type="match status" value="1"/>
</dbReference>
<sequence>MLYNTLTKIFLFMKKKTSQIKMGWMLLFYLLFYIKPILSKSVYQDNKSLAKLVDNIDNVVKKTEKVKNEIKVKKGLVPINFNKQSAFDIISSINKKTIQSDKKFIESDIHIDGNAYKEFERTAQRDRRYLWHEKVVPYVIDKSSLGDQNIIIESMNDIANVSCLTFVPYNGQTHWINFVKQKGCWSSVGKLWYRPGSQDISIGDGCLFKHVIIHEIMHALGFQHEHKRNDRNDYVEIMWENINPDELNNFEKESKEDSDDLGVEYDFESILHYGSYDFSKNGKTLKTIVRLVNPELPVGGSIRLSEKDILKLNVLYSCKSDTTEFISEWSSFGPCNSLCYKSRQRFCSSSDILKCPFVDEDGVETQERLCSDSECQAPIDGHWERWSGWSSCSKSCGSGIMFRSRKCEDPAPKNGGKNCSSEDSQSTACNNFKCLGVNDCSFELNLCDWVASNTPFKWQRFTGATPTSNTGPSFDHSEEMNGQGYYLYTEASGLNQGDVALLTSKNYPASVGDCFSFWYHMYGSGIGSLLVFLVKNNSQKEKILLKMINGNQGNVWKSSDVTIRSDVDYQIIIQAIRGNSFLSDIAIDDIRLTSKTVCATDDFQSLSGTQKLGCYKSSTKPFSSLKNIRNNIDWYNIGMVVEQCADFSKQQNSTYFGIQFYGECWYHLKNDASFKSGETSNDCFQYLVGKETSIMVYKLL</sequence>
<dbReference type="SMART" id="SM00235">
    <property type="entry name" value="ZnMc"/>
    <property type="match status" value="1"/>
</dbReference>
<evidence type="ECO:0000259" key="10">
    <source>
        <dbReference type="PROSITE" id="PS51864"/>
    </source>
</evidence>
<evidence type="ECO:0000313" key="12">
    <source>
        <dbReference type="RefSeq" id="XP_065662288.1"/>
    </source>
</evidence>
<feature type="domain" description="Peptidase M12A" evidence="10">
    <location>
        <begin position="122"/>
        <end position="319"/>
    </location>
</feature>
<evidence type="ECO:0000256" key="2">
    <source>
        <dbReference type="ARBA" id="ARBA00022723"/>
    </source>
</evidence>
<dbReference type="Pfam" id="PF01400">
    <property type="entry name" value="Astacin"/>
    <property type="match status" value="1"/>
</dbReference>
<dbReference type="Gene3D" id="3.40.390.10">
    <property type="entry name" value="Collagenase (Catalytic Domain)"/>
    <property type="match status" value="1"/>
</dbReference>
<evidence type="ECO:0000256" key="7">
    <source>
        <dbReference type="PROSITE-ProRule" id="PRU01211"/>
    </source>
</evidence>
<keyword evidence="2 7" id="KW-0479">Metal-binding</keyword>
<dbReference type="Proteomes" id="UP001652625">
    <property type="component" value="Chromosome 09"/>
</dbReference>
<dbReference type="InterPro" id="IPR006026">
    <property type="entry name" value="Peptidase_Metallo"/>
</dbReference>
<name>A0ABM4CKJ8_HYDVU</name>
<comment type="caution">
    <text evidence="7">Lacks conserved residue(s) required for the propagation of feature annotation.</text>
</comment>
<dbReference type="InterPro" id="IPR001506">
    <property type="entry name" value="Peptidase_M12A"/>
</dbReference>
<dbReference type="InterPro" id="IPR000884">
    <property type="entry name" value="TSP1_rpt"/>
</dbReference>
<dbReference type="PROSITE" id="PS50092">
    <property type="entry name" value="TSP1"/>
    <property type="match status" value="1"/>
</dbReference>
<dbReference type="GeneID" id="100199604"/>
<dbReference type="SUPFAM" id="SSF55486">
    <property type="entry name" value="Metalloproteases ('zincins'), catalytic domain"/>
    <property type="match status" value="1"/>
</dbReference>
<organism evidence="11 12">
    <name type="scientific">Hydra vulgaris</name>
    <name type="common">Hydra</name>
    <name type="synonym">Hydra attenuata</name>
    <dbReference type="NCBI Taxonomy" id="6087"/>
    <lineage>
        <taxon>Eukaryota</taxon>
        <taxon>Metazoa</taxon>
        <taxon>Cnidaria</taxon>
        <taxon>Hydrozoa</taxon>
        <taxon>Hydroidolina</taxon>
        <taxon>Anthoathecata</taxon>
        <taxon>Aplanulata</taxon>
        <taxon>Hydridae</taxon>
        <taxon>Hydra</taxon>
    </lineage>
</organism>
<dbReference type="InterPro" id="IPR024079">
    <property type="entry name" value="MetalloPept_cat_dom_sf"/>
</dbReference>
<feature type="binding site" evidence="7">
    <location>
        <position position="224"/>
    </location>
    <ligand>
        <name>Zn(2+)</name>
        <dbReference type="ChEBI" id="CHEBI:29105"/>
        <note>catalytic</note>
    </ligand>
</feature>
<dbReference type="InterPro" id="IPR013320">
    <property type="entry name" value="ConA-like_dom_sf"/>
</dbReference>
<keyword evidence="3 7" id="KW-0378">Hydrolase</keyword>
<evidence type="ECO:0000256" key="5">
    <source>
        <dbReference type="ARBA" id="ARBA00023049"/>
    </source>
</evidence>
<protein>
    <recommendedName>
        <fullName evidence="8">Metalloendopeptidase</fullName>
        <ecNumber evidence="8">3.4.24.-</ecNumber>
    </recommendedName>
</protein>
<dbReference type="CDD" id="cd06263">
    <property type="entry name" value="MAM"/>
    <property type="match status" value="1"/>
</dbReference>
<keyword evidence="4 7" id="KW-0862">Zinc</keyword>
<reference evidence="12" key="1">
    <citation type="submission" date="2025-08" db="UniProtKB">
        <authorList>
            <consortium name="RefSeq"/>
        </authorList>
    </citation>
    <scope>IDENTIFICATION</scope>
</reference>
<dbReference type="RefSeq" id="XP_065662288.1">
    <property type="nucleotide sequence ID" value="XM_065806216.1"/>
</dbReference>
<feature type="binding site" evidence="7">
    <location>
        <position position="214"/>
    </location>
    <ligand>
        <name>Zn(2+)</name>
        <dbReference type="ChEBI" id="CHEBI:29105"/>
        <note>catalytic</note>
    </ligand>
</feature>
<dbReference type="SMART" id="SM00209">
    <property type="entry name" value="TSP1"/>
    <property type="match status" value="2"/>
</dbReference>
<dbReference type="SUPFAM" id="SSF82895">
    <property type="entry name" value="TSP-1 type 1 repeat"/>
    <property type="match status" value="1"/>
</dbReference>